<name>A0ABX0KVQ7_9NEIS</name>
<dbReference type="SMART" id="SM00052">
    <property type="entry name" value="EAL"/>
    <property type="match status" value="1"/>
</dbReference>
<comment type="caution">
    <text evidence="2">The sequence shown here is derived from an EMBL/GenBank/DDBJ whole genome shotgun (WGS) entry which is preliminary data.</text>
</comment>
<dbReference type="EMBL" id="JAAOLX010000010">
    <property type="protein sequence ID" value="NHQ87921.1"/>
    <property type="molecule type" value="Genomic_DNA"/>
</dbReference>
<dbReference type="InterPro" id="IPR035919">
    <property type="entry name" value="EAL_sf"/>
</dbReference>
<dbReference type="PROSITE" id="PS50883">
    <property type="entry name" value="EAL"/>
    <property type="match status" value="1"/>
</dbReference>
<dbReference type="Pfam" id="PF00563">
    <property type="entry name" value="EAL"/>
    <property type="match status" value="1"/>
</dbReference>
<sequence length="287" mass="31630">MPPLVALKHRDGVINVPQGTLNDWPMAQFASTKDRGIVVKALGLELTSAFLAVFDAHTRQIIGEEALLRASIRRKALSAADVFKSAQGGDCLVEFDRLCRSLHLMNHLAGSNTQRTLFLNVYPELLMSSGTPHIEAFERILQDQGLSPADIVLEVFESTIPPGQTTQLAHAIKNYRARGYKIAIDDYGFLNSNLNRLLTLSPEIVKLDRVVMDTVSKEAAPKAQQLLCQFVERLHGMGSQVVIEGINNAEQLALAQDSGADMLQGYFLSEPRYLNNENFVNVVTAQS</sequence>
<dbReference type="Proteomes" id="UP000712570">
    <property type="component" value="Unassembled WGS sequence"/>
</dbReference>
<evidence type="ECO:0000313" key="2">
    <source>
        <dbReference type="EMBL" id="NHQ87921.1"/>
    </source>
</evidence>
<protein>
    <submittedName>
        <fullName evidence="2">EAL domain-containing protein</fullName>
    </submittedName>
</protein>
<organism evidence="2 3">
    <name type="scientific">Iodobacter violaceini</name>
    <dbReference type="NCBI Taxonomy" id="3044271"/>
    <lineage>
        <taxon>Bacteria</taxon>
        <taxon>Pseudomonadati</taxon>
        <taxon>Pseudomonadota</taxon>
        <taxon>Betaproteobacteria</taxon>
        <taxon>Neisseriales</taxon>
        <taxon>Chitinibacteraceae</taxon>
        <taxon>Iodobacter</taxon>
    </lineage>
</organism>
<evidence type="ECO:0000313" key="3">
    <source>
        <dbReference type="Proteomes" id="UP000712570"/>
    </source>
</evidence>
<dbReference type="CDD" id="cd01948">
    <property type="entry name" value="EAL"/>
    <property type="match status" value="1"/>
</dbReference>
<gene>
    <name evidence="2" type="ORF">HA050_17570</name>
</gene>
<dbReference type="SUPFAM" id="SSF141868">
    <property type="entry name" value="EAL domain-like"/>
    <property type="match status" value="1"/>
</dbReference>
<dbReference type="InterPro" id="IPR001633">
    <property type="entry name" value="EAL_dom"/>
</dbReference>
<dbReference type="PANTHER" id="PTHR33121:SF76">
    <property type="entry name" value="SIGNALING PROTEIN"/>
    <property type="match status" value="1"/>
</dbReference>
<keyword evidence="3" id="KW-1185">Reference proteome</keyword>
<proteinExistence type="predicted"/>
<reference evidence="2 3" key="1">
    <citation type="submission" date="2020-03" db="EMBL/GenBank/DDBJ databases">
        <title>Draft genome sequence of environmentally isolated violet-colored cultures.</title>
        <authorList>
            <person name="Wilson H.S."/>
        </authorList>
    </citation>
    <scope>NUCLEOTIDE SEQUENCE [LARGE SCALE GENOMIC DNA]</scope>
    <source>
        <strain evidence="2 3">HSC-16F04</strain>
    </source>
</reference>
<dbReference type="InterPro" id="IPR050706">
    <property type="entry name" value="Cyclic-di-GMP_PDE-like"/>
</dbReference>
<feature type="domain" description="EAL" evidence="1">
    <location>
        <begin position="26"/>
        <end position="285"/>
    </location>
</feature>
<evidence type="ECO:0000259" key="1">
    <source>
        <dbReference type="PROSITE" id="PS50883"/>
    </source>
</evidence>
<dbReference type="RefSeq" id="WP_166829044.1">
    <property type="nucleotide sequence ID" value="NZ_JAAOLX010000010.1"/>
</dbReference>
<dbReference type="Gene3D" id="3.20.20.450">
    <property type="entry name" value="EAL domain"/>
    <property type="match status" value="1"/>
</dbReference>
<dbReference type="PANTHER" id="PTHR33121">
    <property type="entry name" value="CYCLIC DI-GMP PHOSPHODIESTERASE PDEF"/>
    <property type="match status" value="1"/>
</dbReference>
<accession>A0ABX0KVQ7</accession>